<protein>
    <submittedName>
        <fullName evidence="1">Uncharacterized protein</fullName>
    </submittedName>
</protein>
<dbReference type="EMBL" id="CADCVX010000033">
    <property type="protein sequence ID" value="CAA9483221.1"/>
    <property type="molecule type" value="Genomic_DNA"/>
</dbReference>
<evidence type="ECO:0000313" key="1">
    <source>
        <dbReference type="EMBL" id="CAA9483221.1"/>
    </source>
</evidence>
<feature type="non-terminal residue" evidence="1">
    <location>
        <position position="1"/>
    </location>
</feature>
<organism evidence="1">
    <name type="scientific">uncultured Sphingomonadaceae bacterium</name>
    <dbReference type="NCBI Taxonomy" id="169976"/>
    <lineage>
        <taxon>Bacteria</taxon>
        <taxon>Pseudomonadati</taxon>
        <taxon>Pseudomonadota</taxon>
        <taxon>Alphaproteobacteria</taxon>
        <taxon>Sphingomonadales</taxon>
        <taxon>Sphingomonadaceae</taxon>
        <taxon>environmental samples</taxon>
    </lineage>
</organism>
<sequence length="56" mass="6277">RRQRVLKGRSPEMVLRERLTAKPELANPLARPPDPEVLPRALQVIASAKEVSHPDS</sequence>
<proteinExistence type="predicted"/>
<name>A0A6J4RW44_9SPHN</name>
<dbReference type="AlphaFoldDB" id="A0A6J4RW44"/>
<gene>
    <name evidence="1" type="ORF">AVDCRST_MAG91-129</name>
</gene>
<reference evidence="1" key="1">
    <citation type="submission" date="2020-02" db="EMBL/GenBank/DDBJ databases">
        <authorList>
            <person name="Meier V. D."/>
        </authorList>
    </citation>
    <scope>NUCLEOTIDE SEQUENCE</scope>
    <source>
        <strain evidence="1">AVDCRST_MAG91</strain>
    </source>
</reference>
<accession>A0A6J4RW44</accession>